<reference evidence="2 3" key="1">
    <citation type="submission" date="2006-02" db="EMBL/GenBank/DDBJ databases">
        <authorList>
            <person name="Pinhassi J."/>
            <person name="Pedros-Alio C."/>
            <person name="Ferriera S."/>
            <person name="Johnson J."/>
            <person name="Kravitz S."/>
            <person name="Halpern A."/>
            <person name="Remington K."/>
            <person name="Beeson K."/>
            <person name="Tran B."/>
            <person name="Rogers Y.-H."/>
            <person name="Friedman R."/>
            <person name="Venter J.C."/>
        </authorList>
    </citation>
    <scope>NUCLEOTIDE SEQUENCE [LARGE SCALE GENOMIC DNA]</scope>
    <source>
        <strain evidence="2 3">MED92</strain>
    </source>
</reference>
<organism evidence="2 3">
    <name type="scientific">Neptuniibacter caesariensis</name>
    <dbReference type="NCBI Taxonomy" id="207954"/>
    <lineage>
        <taxon>Bacteria</taxon>
        <taxon>Pseudomonadati</taxon>
        <taxon>Pseudomonadota</taxon>
        <taxon>Gammaproteobacteria</taxon>
        <taxon>Oceanospirillales</taxon>
        <taxon>Oceanospirillaceae</taxon>
        <taxon>Neptuniibacter</taxon>
    </lineage>
</organism>
<feature type="transmembrane region" description="Helical" evidence="1">
    <location>
        <begin position="102"/>
        <end position="121"/>
    </location>
</feature>
<evidence type="ECO:0000313" key="2">
    <source>
        <dbReference type="EMBL" id="EAR59985.1"/>
    </source>
</evidence>
<dbReference type="OrthoDB" id="8750132at2"/>
<keyword evidence="3" id="KW-1185">Reference proteome</keyword>
<comment type="caution">
    <text evidence="2">The sequence shown here is derived from an EMBL/GenBank/DDBJ whole genome shotgun (WGS) entry which is preliminary data.</text>
</comment>
<dbReference type="Proteomes" id="UP000002171">
    <property type="component" value="Unassembled WGS sequence"/>
</dbReference>
<evidence type="ECO:0000313" key="3">
    <source>
        <dbReference type="Proteomes" id="UP000002171"/>
    </source>
</evidence>
<keyword evidence="1" id="KW-0812">Transmembrane</keyword>
<name>A0A7U8C1X8_NEPCE</name>
<accession>A0A7U8C1X8</accession>
<proteinExistence type="predicted"/>
<gene>
    <name evidence="2" type="ORF">MED92_13988</name>
</gene>
<sequence length="199" mass="22257">MESNPYAAPAAELKDAGSDSDVKSGDFYVVGVTKFTILFFATFALYPLYWFYRNWRAHKEATNANIWPVPRAIFSIFFTHSLFSIIDASLKSTGKSYNWKPSLVATLYVVFSIVSHMLDRLSMKEIGSPLTDVLSLAILPALYYPLLIAQKAVNQLEGDPEGEANQSLTVPNFLWMLLGIIFWALAIFGLLIMFGVIVL</sequence>
<dbReference type="EMBL" id="AAOW01000026">
    <property type="protein sequence ID" value="EAR59985.1"/>
    <property type="molecule type" value="Genomic_DNA"/>
</dbReference>
<protein>
    <submittedName>
        <fullName evidence="2">Membrane protein, putative</fullName>
    </submittedName>
</protein>
<feature type="transmembrane region" description="Helical" evidence="1">
    <location>
        <begin position="173"/>
        <end position="198"/>
    </location>
</feature>
<keyword evidence="1" id="KW-0472">Membrane</keyword>
<dbReference type="AlphaFoldDB" id="A0A7U8C1X8"/>
<dbReference type="RefSeq" id="WP_007020463.1">
    <property type="nucleotide sequence ID" value="NZ_CH724125.1"/>
</dbReference>
<feature type="transmembrane region" description="Helical" evidence="1">
    <location>
        <begin position="72"/>
        <end position="90"/>
    </location>
</feature>
<evidence type="ECO:0000256" key="1">
    <source>
        <dbReference type="SAM" id="Phobius"/>
    </source>
</evidence>
<keyword evidence="1" id="KW-1133">Transmembrane helix</keyword>
<feature type="transmembrane region" description="Helical" evidence="1">
    <location>
        <begin position="27"/>
        <end position="51"/>
    </location>
</feature>
<feature type="transmembrane region" description="Helical" evidence="1">
    <location>
        <begin position="133"/>
        <end position="153"/>
    </location>
</feature>